<evidence type="ECO:0000313" key="3">
    <source>
        <dbReference type="Proteomes" id="UP001199469"/>
    </source>
</evidence>
<comment type="caution">
    <text evidence="2">The sequence shown here is derived from an EMBL/GenBank/DDBJ whole genome shotgun (WGS) entry which is preliminary data.</text>
</comment>
<accession>A0ABS8P199</accession>
<dbReference type="EMBL" id="JAJNDB010000001">
    <property type="protein sequence ID" value="MCD2192015.1"/>
    <property type="molecule type" value="Genomic_DNA"/>
</dbReference>
<feature type="region of interest" description="Disordered" evidence="1">
    <location>
        <begin position="91"/>
        <end position="119"/>
    </location>
</feature>
<gene>
    <name evidence="2" type="ORF">LQ327_01240</name>
</gene>
<keyword evidence="3" id="KW-1185">Reference proteome</keyword>
<protein>
    <submittedName>
        <fullName evidence="2">Uncharacterized protein</fullName>
    </submittedName>
</protein>
<reference evidence="2 3" key="1">
    <citation type="submission" date="2021-11" db="EMBL/GenBank/DDBJ databases">
        <title>Draft genome sequence of Actinomycetospora sp. SF1 isolated from the rhizosphere soil.</title>
        <authorList>
            <person name="Duangmal K."/>
            <person name="Chantavorakit T."/>
        </authorList>
    </citation>
    <scope>NUCLEOTIDE SEQUENCE [LARGE SCALE GENOMIC DNA]</scope>
    <source>
        <strain evidence="2 3">TBRC 5722</strain>
    </source>
</reference>
<proteinExistence type="predicted"/>
<dbReference type="RefSeq" id="WP_230729706.1">
    <property type="nucleotide sequence ID" value="NZ_JAJNDB010000001.1"/>
</dbReference>
<feature type="region of interest" description="Disordered" evidence="1">
    <location>
        <begin position="1"/>
        <end position="23"/>
    </location>
</feature>
<evidence type="ECO:0000256" key="1">
    <source>
        <dbReference type="SAM" id="MobiDB-lite"/>
    </source>
</evidence>
<name>A0ABS8P199_9PSEU</name>
<evidence type="ECO:0000313" key="2">
    <source>
        <dbReference type="EMBL" id="MCD2192015.1"/>
    </source>
</evidence>
<sequence>MTDISAGQEPVEQPRRVAKNRLTPQHSGTSWRWQWFTSLGQHEVAYLPVREAWFTRYRSGHPEGDLGLWNEPQAASLPRPTNCRHAARIAQRYADTRRTSSSAAPTTRRRARRHRPVDPADLSYRRTFERIVGRLRH</sequence>
<organism evidence="2 3">
    <name type="scientific">Actinomycetospora endophytica</name>
    <dbReference type="NCBI Taxonomy" id="2291215"/>
    <lineage>
        <taxon>Bacteria</taxon>
        <taxon>Bacillati</taxon>
        <taxon>Actinomycetota</taxon>
        <taxon>Actinomycetes</taxon>
        <taxon>Pseudonocardiales</taxon>
        <taxon>Pseudonocardiaceae</taxon>
        <taxon>Actinomycetospora</taxon>
    </lineage>
</organism>
<dbReference type="Proteomes" id="UP001199469">
    <property type="component" value="Unassembled WGS sequence"/>
</dbReference>